<proteinExistence type="predicted"/>
<dbReference type="OrthoDB" id="3218262at2759"/>
<dbReference type="Proteomes" id="UP000008370">
    <property type="component" value="Unassembled WGS sequence"/>
</dbReference>
<reference evidence="2 3" key="1">
    <citation type="journal article" date="2012" name="BMC Genomics">
        <title>Comparative genomics of the white-rot fungi, Phanerochaete carnosa and P. chrysosporium, to elucidate the genetic basis of the distinct wood types they colonize.</title>
        <authorList>
            <person name="Suzuki H."/>
            <person name="MacDonald J."/>
            <person name="Syed K."/>
            <person name="Salamov A."/>
            <person name="Hori C."/>
            <person name="Aerts A."/>
            <person name="Henrissat B."/>
            <person name="Wiebenga A."/>
            <person name="vanKuyk P.A."/>
            <person name="Barry K."/>
            <person name="Lindquist E."/>
            <person name="LaButti K."/>
            <person name="Lapidus A."/>
            <person name="Lucas S."/>
            <person name="Coutinho P."/>
            <person name="Gong Y."/>
            <person name="Samejima M."/>
            <person name="Mahadevan R."/>
            <person name="Abou-Zaid M."/>
            <person name="de Vries R.P."/>
            <person name="Igarashi K."/>
            <person name="Yadav J.S."/>
            <person name="Grigoriev I.V."/>
            <person name="Master E.R."/>
        </authorList>
    </citation>
    <scope>NUCLEOTIDE SEQUENCE [LARGE SCALE GENOMIC DNA]</scope>
    <source>
        <strain evidence="2 3">HHB-10118-sp</strain>
    </source>
</reference>
<feature type="compositionally biased region" description="Pro residues" evidence="1">
    <location>
        <begin position="374"/>
        <end position="398"/>
    </location>
</feature>
<dbReference type="KEGG" id="pco:PHACADRAFT_209631"/>
<sequence>MSHDAFVEGSSQLRLGDFPDMTSTPIQPLPYANLVADVEAARDALAGLDEELHPPSRPSSPSSDARTDSLKAKIAEAMKYAGYNPRSAKWKRVSDLMKTAATSRRYVGAAPGVRVGENEQVDLGNYKFVLPETEEEWEQCEERWAKRFEKPAPQGKTSKFFPAGTEEQRSPSRVEFVRDKVKAWQATVVPAPPSSSQDGSEVGSVRSSKGKGKETEKIRQSPLQFPVVKRHTAAIPGGKDSLATGKKDVTPAEPPPPAEKDAPGRSPTPLKGIADLSEMEFIPPSFPQQLDTSTPPPNATKRSKPSPIPYHFPSSPSSSPQLPNLLDHIVFPLASSSDLPQPSSDVEKRSRPITPPSGASQRSAFVKRAKNTPPADPAPLAPPPPSTPPQPASPPHTPPRLLSSGRGLGNAKGPPVPYTPERGSLPTLTELLASSRRSRPRPRPPSRKLQSLTTTPAPERPPTDDLALLPALAEEAVHACSRSREPSPAPSRARTLLSSPASGSSGSPHSSGAVPSRPRTPESPLFAPAQQQQQQQQQHQHQQQQQQLPAASFAPLYASTQAGALALAPLGHASQSQAGGMVGYSSQFDVEGQVGLVSDLLERDVDFDGWLRDVPELDAET</sequence>
<accession>K5WA85</accession>
<feature type="region of interest" description="Disordered" evidence="1">
    <location>
        <begin position="1"/>
        <end position="20"/>
    </location>
</feature>
<feature type="compositionally biased region" description="Low complexity" evidence="1">
    <location>
        <begin position="490"/>
        <end position="516"/>
    </location>
</feature>
<protein>
    <submittedName>
        <fullName evidence="2">Uncharacterized protein</fullName>
    </submittedName>
</protein>
<feature type="compositionally biased region" description="Basic residues" evidence="1">
    <location>
        <begin position="436"/>
        <end position="446"/>
    </location>
</feature>
<feature type="region of interest" description="Disordered" evidence="1">
    <location>
        <begin position="45"/>
        <end position="69"/>
    </location>
</feature>
<feature type="compositionally biased region" description="Low complexity" evidence="1">
    <location>
        <begin position="530"/>
        <end position="547"/>
    </location>
</feature>
<evidence type="ECO:0000313" key="2">
    <source>
        <dbReference type="EMBL" id="EKM56135.1"/>
    </source>
</evidence>
<feature type="region of interest" description="Disordered" evidence="1">
    <location>
        <begin position="187"/>
        <end position="552"/>
    </location>
</feature>
<feature type="region of interest" description="Disordered" evidence="1">
    <location>
        <begin position="151"/>
        <end position="174"/>
    </location>
</feature>
<dbReference type="EMBL" id="JH930472">
    <property type="protein sequence ID" value="EKM56135.1"/>
    <property type="molecule type" value="Genomic_DNA"/>
</dbReference>
<dbReference type="STRING" id="650164.K5WA85"/>
<evidence type="ECO:0000313" key="3">
    <source>
        <dbReference type="Proteomes" id="UP000008370"/>
    </source>
</evidence>
<feature type="compositionally biased region" description="Polar residues" evidence="1">
    <location>
        <begin position="334"/>
        <end position="344"/>
    </location>
</feature>
<dbReference type="HOGENOM" id="CLU_478200_0_0_1"/>
<feature type="compositionally biased region" description="Low complexity" evidence="1">
    <location>
        <begin position="309"/>
        <end position="320"/>
    </location>
</feature>
<dbReference type="GeneID" id="18912870"/>
<dbReference type="RefSeq" id="XP_007396433.1">
    <property type="nucleotide sequence ID" value="XM_007396371.1"/>
</dbReference>
<keyword evidence="3" id="KW-1185">Reference proteome</keyword>
<name>K5WA85_PHACS</name>
<evidence type="ECO:0000256" key="1">
    <source>
        <dbReference type="SAM" id="MobiDB-lite"/>
    </source>
</evidence>
<gene>
    <name evidence="2" type="ORF">PHACADRAFT_209631</name>
</gene>
<dbReference type="InParanoid" id="K5WA85"/>
<dbReference type="AlphaFoldDB" id="K5WA85"/>
<organism evidence="2 3">
    <name type="scientific">Phanerochaete carnosa (strain HHB-10118-sp)</name>
    <name type="common">White-rot fungus</name>
    <name type="synonym">Peniophora carnosa</name>
    <dbReference type="NCBI Taxonomy" id="650164"/>
    <lineage>
        <taxon>Eukaryota</taxon>
        <taxon>Fungi</taxon>
        <taxon>Dikarya</taxon>
        <taxon>Basidiomycota</taxon>
        <taxon>Agaricomycotina</taxon>
        <taxon>Agaricomycetes</taxon>
        <taxon>Polyporales</taxon>
        <taxon>Phanerochaetaceae</taxon>
        <taxon>Phanerochaete</taxon>
    </lineage>
</organism>